<sequence>MSEIKAGDVVSLKSSNHRFTVGRFEGANNVTAVLFYFDANSNELRKVLVPVAALQKVETSN</sequence>
<comment type="caution">
    <text evidence="1">The sequence shown here is derived from an EMBL/GenBank/DDBJ whole genome shotgun (WGS) entry which is preliminary data.</text>
</comment>
<dbReference type="EMBL" id="RJUG01000002">
    <property type="protein sequence ID" value="ROI09777.1"/>
    <property type="molecule type" value="Genomic_DNA"/>
</dbReference>
<protein>
    <submittedName>
        <fullName evidence="1">Uncharacterized protein</fullName>
    </submittedName>
</protein>
<dbReference type="Proteomes" id="UP000270224">
    <property type="component" value="Unassembled WGS sequence"/>
</dbReference>
<name>A0A3N0WXF9_9FLAO</name>
<organism evidence="1 2">
    <name type="scientific">Kaistella daneshvariae</name>
    <dbReference type="NCBI Taxonomy" id="2487074"/>
    <lineage>
        <taxon>Bacteria</taxon>
        <taxon>Pseudomonadati</taxon>
        <taxon>Bacteroidota</taxon>
        <taxon>Flavobacteriia</taxon>
        <taxon>Flavobacteriales</taxon>
        <taxon>Weeksellaceae</taxon>
        <taxon>Chryseobacterium group</taxon>
        <taxon>Kaistella</taxon>
    </lineage>
</organism>
<evidence type="ECO:0000313" key="2">
    <source>
        <dbReference type="Proteomes" id="UP000270224"/>
    </source>
</evidence>
<reference evidence="2" key="1">
    <citation type="submission" date="2018-11" db="EMBL/GenBank/DDBJ databases">
        <title>Proposal to divide the Flavobacteriaceae and reorganize its genera based on Amino Acid Identity values calculated from whole genome sequences.</title>
        <authorList>
            <person name="Nicholson A.C."/>
            <person name="Gulvik C.A."/>
            <person name="Whitney A.M."/>
            <person name="Humrighouse B.W."/>
            <person name="Bell M."/>
            <person name="Holmes B."/>
            <person name="Steigerwalt A."/>
            <person name="Villarma A."/>
            <person name="Sheth M."/>
            <person name="Batra D."/>
            <person name="Pryor J."/>
            <person name="Bernardet J.-F."/>
            <person name="Hugo C."/>
            <person name="Kampfer P."/>
            <person name="Newman J."/>
            <person name="Mcquiston J.R."/>
        </authorList>
    </citation>
    <scope>NUCLEOTIDE SEQUENCE [LARGE SCALE GENOMIC DNA]</scope>
    <source>
        <strain evidence="2">H3056</strain>
    </source>
</reference>
<reference evidence="2" key="2">
    <citation type="submission" date="2018-11" db="EMBL/GenBank/DDBJ databases">
        <title>Proposal to divide the Flavobacteriaceae and reorganize its genera based on Amino Acid Identity values calculated from whole genome sequences.</title>
        <authorList>
            <person name="Nicholson A.C."/>
            <person name="Gulvik C.A."/>
            <person name="Whitney A.M."/>
            <person name="Humrighouse B.W."/>
            <person name="Bell M."/>
            <person name="Holmens B."/>
            <person name="Steigerwalt A."/>
            <person name="Villarma A."/>
            <person name="Sheth M."/>
            <person name="Batra D."/>
            <person name="Pryor J."/>
            <person name="Bernardet J.-F."/>
            <person name="Hugo C."/>
            <person name="Kampfer P."/>
            <person name="Newman J."/>
            <person name="Mcquiston J.R."/>
        </authorList>
    </citation>
    <scope>NUCLEOTIDE SEQUENCE [LARGE SCALE GENOMIC DNA]</scope>
    <source>
        <strain evidence="2">H3056</strain>
    </source>
</reference>
<gene>
    <name evidence="1" type="ORF">EGI11_03195</name>
</gene>
<accession>A0A3N0WXF9</accession>
<proteinExistence type="predicted"/>
<dbReference type="RefSeq" id="WP_123265030.1">
    <property type="nucleotide sequence ID" value="NZ_RJUG01000002.1"/>
</dbReference>
<dbReference type="AlphaFoldDB" id="A0A3N0WXF9"/>
<evidence type="ECO:0000313" key="1">
    <source>
        <dbReference type="EMBL" id="ROI09777.1"/>
    </source>
</evidence>